<dbReference type="InterPro" id="IPR043504">
    <property type="entry name" value="Peptidase_S1_PA_chymotrypsin"/>
</dbReference>
<keyword evidence="4" id="KW-1185">Reference proteome</keyword>
<dbReference type="EC" id="3.4.21.-" evidence="3"/>
<feature type="region of interest" description="Disordered" evidence="2">
    <location>
        <begin position="123"/>
        <end position="156"/>
    </location>
</feature>
<dbReference type="GO" id="GO:0016787">
    <property type="term" value="F:hydrolase activity"/>
    <property type="evidence" value="ECO:0007669"/>
    <property type="project" value="UniProtKB-KW"/>
</dbReference>
<gene>
    <name evidence="3" type="ORF">ACFP0N_29515</name>
</gene>
<protein>
    <submittedName>
        <fullName evidence="3">Trypsin-like serine peptidase</fullName>
        <ecNumber evidence="3">3.4.21.-</ecNumber>
    </submittedName>
</protein>
<dbReference type="Proteomes" id="UP001596067">
    <property type="component" value="Unassembled WGS sequence"/>
</dbReference>
<accession>A0ABW1F758</accession>
<dbReference type="InterPro" id="IPR009003">
    <property type="entry name" value="Peptidase_S1_PA"/>
</dbReference>
<sequence length="403" mass="42641">MRLTIRALSTGAPTAGAPTPGAPDHRPRRGRRAAPATAAVLAALALTATACGPDNEKSTDAGATPAATAATAPGGGKPGLPTSLQDVAGWKLDDWARFIGDNAFVNEVVQGFWSIAKMEDAKGRATPEYSHKSAGSSVQRDEPPAAIPAKPQPHPYSPATAVVGKIFMTAPEGDSMCSGTVVSDPVNPGRSNLVYTAAHCLHDGKGGTWLKNIVFVPGYNRDGQASRGKRYTEQQVSPYGRWTAVKALVSPNWVKESGVGPNSQFDYGIIRVRNENGSGLSLEEAVGGSIPIWFNAPREQITSAFSYGYPAERPFDGMELNHCDSAVRPGRLSFDQTRPPMYVIGCTMTGGSSGGGWFITRDGKPNLISVNSIGNRNPSEYMAGPSLQEQAKQAFDYFSKNAK</sequence>
<evidence type="ECO:0000313" key="3">
    <source>
        <dbReference type="EMBL" id="MFC5889116.1"/>
    </source>
</evidence>
<reference evidence="4" key="1">
    <citation type="journal article" date="2019" name="Int. J. Syst. Evol. Microbiol.">
        <title>The Global Catalogue of Microorganisms (GCM) 10K type strain sequencing project: providing services to taxonomists for standard genome sequencing and annotation.</title>
        <authorList>
            <consortium name="The Broad Institute Genomics Platform"/>
            <consortium name="The Broad Institute Genome Sequencing Center for Infectious Disease"/>
            <person name="Wu L."/>
            <person name="Ma J."/>
        </authorList>
    </citation>
    <scope>NUCLEOTIDE SEQUENCE [LARGE SCALE GENOMIC DNA]</scope>
    <source>
        <strain evidence="4">CGMCC 4.1469</strain>
    </source>
</reference>
<evidence type="ECO:0000256" key="1">
    <source>
        <dbReference type="ARBA" id="ARBA00022729"/>
    </source>
</evidence>
<feature type="region of interest" description="Disordered" evidence="2">
    <location>
        <begin position="1"/>
        <end position="34"/>
    </location>
</feature>
<comment type="caution">
    <text evidence="3">The sequence shown here is derived from an EMBL/GenBank/DDBJ whole genome shotgun (WGS) entry which is preliminary data.</text>
</comment>
<dbReference type="Gene3D" id="2.40.10.10">
    <property type="entry name" value="Trypsin-like serine proteases"/>
    <property type="match status" value="2"/>
</dbReference>
<keyword evidence="3" id="KW-0378">Hydrolase</keyword>
<organism evidence="3 4">
    <name type="scientific">Kitasatospora aburaviensis</name>
    <dbReference type="NCBI Taxonomy" id="67265"/>
    <lineage>
        <taxon>Bacteria</taxon>
        <taxon>Bacillati</taxon>
        <taxon>Actinomycetota</taxon>
        <taxon>Actinomycetes</taxon>
        <taxon>Kitasatosporales</taxon>
        <taxon>Streptomycetaceae</taxon>
        <taxon>Kitasatospora</taxon>
    </lineage>
</organism>
<dbReference type="SUPFAM" id="SSF50494">
    <property type="entry name" value="Trypsin-like serine proteases"/>
    <property type="match status" value="1"/>
</dbReference>
<dbReference type="RefSeq" id="WP_313765742.1">
    <property type="nucleotide sequence ID" value="NZ_BAAAVH010000023.1"/>
</dbReference>
<name>A0ABW1F758_9ACTN</name>
<evidence type="ECO:0000256" key="2">
    <source>
        <dbReference type="SAM" id="MobiDB-lite"/>
    </source>
</evidence>
<feature type="region of interest" description="Disordered" evidence="2">
    <location>
        <begin position="53"/>
        <end position="82"/>
    </location>
</feature>
<proteinExistence type="predicted"/>
<dbReference type="EMBL" id="JBHSOD010000051">
    <property type="protein sequence ID" value="MFC5889116.1"/>
    <property type="molecule type" value="Genomic_DNA"/>
</dbReference>
<keyword evidence="1" id="KW-0732">Signal</keyword>
<feature type="compositionally biased region" description="Low complexity" evidence="2">
    <location>
        <begin position="61"/>
        <end position="72"/>
    </location>
</feature>
<dbReference type="PANTHER" id="PTHR15462">
    <property type="entry name" value="SERINE PROTEASE"/>
    <property type="match status" value="1"/>
</dbReference>
<dbReference type="InterPro" id="IPR050966">
    <property type="entry name" value="Glutamyl_endopeptidase"/>
</dbReference>
<feature type="compositionally biased region" description="Low complexity" evidence="2">
    <location>
        <begin position="10"/>
        <end position="19"/>
    </location>
</feature>
<dbReference type="PANTHER" id="PTHR15462:SF19">
    <property type="entry name" value="PEPTIDASE S1 DOMAIN-CONTAINING PROTEIN"/>
    <property type="match status" value="1"/>
</dbReference>
<evidence type="ECO:0000313" key="4">
    <source>
        <dbReference type="Proteomes" id="UP001596067"/>
    </source>
</evidence>